<feature type="transmembrane region" description="Helical" evidence="1">
    <location>
        <begin position="6"/>
        <end position="28"/>
    </location>
</feature>
<keyword evidence="3" id="KW-1185">Reference proteome</keyword>
<evidence type="ECO:0000256" key="1">
    <source>
        <dbReference type="SAM" id="Phobius"/>
    </source>
</evidence>
<sequence>MLLKAIIIIVSIYLVITFVMLPIQYRYLIGIKEEQDKNNQSTREYYEQMPIQEEVLHGNTQLNPMFFLANFLAWLILKFQKKI</sequence>
<evidence type="ECO:0000313" key="3">
    <source>
        <dbReference type="Proteomes" id="UP000297982"/>
    </source>
</evidence>
<accession>A0A4Z0GWQ5</accession>
<gene>
    <name evidence="2" type="ORF">E4663_12965</name>
</gene>
<dbReference type="Proteomes" id="UP000297982">
    <property type="component" value="Unassembled WGS sequence"/>
</dbReference>
<keyword evidence="1" id="KW-0812">Transmembrane</keyword>
<dbReference type="STRING" id="192814.GCA_900166575_03474"/>
<proteinExistence type="predicted"/>
<evidence type="ECO:0000313" key="2">
    <source>
        <dbReference type="EMBL" id="TGB02249.1"/>
    </source>
</evidence>
<dbReference type="EMBL" id="SRJC01000003">
    <property type="protein sequence ID" value="TGB02249.1"/>
    <property type="molecule type" value="Genomic_DNA"/>
</dbReference>
<reference evidence="2 3" key="1">
    <citation type="journal article" date="2003" name="Int. J. Syst. Evol. Microbiol.">
        <title>Halobacillus salinus sp. nov., isolated from a salt lake on the coast of the East Sea in Korea.</title>
        <authorList>
            <person name="Yoon J.H."/>
            <person name="Kang K.H."/>
            <person name="Park Y.H."/>
        </authorList>
    </citation>
    <scope>NUCLEOTIDE SEQUENCE [LARGE SCALE GENOMIC DNA]</scope>
    <source>
        <strain evidence="2 3">HSL-3</strain>
    </source>
</reference>
<dbReference type="RefSeq" id="WP_135327928.1">
    <property type="nucleotide sequence ID" value="NZ_SRJC01000003.1"/>
</dbReference>
<dbReference type="InterPro" id="IPR025032">
    <property type="entry name" value="DUF3949"/>
</dbReference>
<keyword evidence="1" id="KW-0472">Membrane</keyword>
<dbReference type="AlphaFoldDB" id="A0A4Z0GWQ5"/>
<comment type="caution">
    <text evidence="2">The sequence shown here is derived from an EMBL/GenBank/DDBJ whole genome shotgun (WGS) entry which is preliminary data.</text>
</comment>
<organism evidence="2 3">
    <name type="scientific">Halobacillus salinus</name>
    <dbReference type="NCBI Taxonomy" id="192814"/>
    <lineage>
        <taxon>Bacteria</taxon>
        <taxon>Bacillati</taxon>
        <taxon>Bacillota</taxon>
        <taxon>Bacilli</taxon>
        <taxon>Bacillales</taxon>
        <taxon>Bacillaceae</taxon>
        <taxon>Halobacillus</taxon>
    </lineage>
</organism>
<keyword evidence="1" id="KW-1133">Transmembrane helix</keyword>
<dbReference type="Pfam" id="PF13133">
    <property type="entry name" value="DUF3949"/>
    <property type="match status" value="1"/>
</dbReference>
<protein>
    <submittedName>
        <fullName evidence="2">DUF3949 domain-containing protein</fullName>
    </submittedName>
</protein>
<name>A0A4Z0GWQ5_9BACI</name>